<feature type="transmembrane region" description="Helical" evidence="1">
    <location>
        <begin position="247"/>
        <end position="275"/>
    </location>
</feature>
<dbReference type="OrthoDB" id="5753718at2"/>
<dbReference type="RefSeq" id="WP_011303889.1">
    <property type="nucleotide sequence ID" value="NC_007350.1"/>
</dbReference>
<gene>
    <name evidence="2" type="ordered locus">SSP2286</name>
</gene>
<accession>Q49UX9</accession>
<dbReference type="GeneID" id="3615674"/>
<dbReference type="KEGG" id="ssp:SSP2286"/>
<dbReference type="HOGENOM" id="CLU_028166_1_1_9"/>
<dbReference type="eggNOG" id="COG5438">
    <property type="taxonomic scope" value="Bacteria"/>
</dbReference>
<sequence length="371" mass="41151">MKSVKTLLTRPFNWVVLTFCIIFVGLFIFTFFNAKFYDTPIGQITQINNTQSTQVSDEHHNKDTKHKETLHIHILNGKFEGKTTTITHEYTESQADSEAFSKNDKVLLHVDKNLTTAYITEKKRDSLVVAITGIFLLTVLLVGKKIGLQSILSLALNTCIVLLAIYIHNQSPNISLFGLMSIAIFISTTLTLVLVTGWQWRTLITIISTLLGTFLCVGITQCIIQITDGSGLKFETMSFLTLPPKEVFLASVMIGSLGAVMDVAITIASGMAEILRRTPDISMRRWALAGCNIGQDIMGTMTNILLFSYLSGSLPMLLIYLKNANTITYTISMNWSLEISRAITGGIGIVLTIPITILLMQVWFKLRGVKS</sequence>
<evidence type="ECO:0000256" key="1">
    <source>
        <dbReference type="SAM" id="Phobius"/>
    </source>
</evidence>
<proteinExistence type="predicted"/>
<dbReference type="AlphaFoldDB" id="Q49UX9"/>
<keyword evidence="1" id="KW-0812">Transmembrane</keyword>
<feature type="transmembrane region" description="Helical" evidence="1">
    <location>
        <begin position="12"/>
        <end position="32"/>
    </location>
</feature>
<organism evidence="2 3">
    <name type="scientific">Staphylococcus saprophyticus subsp. saprophyticus (strain ATCC 15305 / DSM 20229 / NCIMB 8711 / NCTC 7292 / S-41)</name>
    <dbReference type="NCBI Taxonomy" id="342451"/>
    <lineage>
        <taxon>Bacteria</taxon>
        <taxon>Bacillati</taxon>
        <taxon>Bacillota</taxon>
        <taxon>Bacilli</taxon>
        <taxon>Bacillales</taxon>
        <taxon>Staphylococcaceae</taxon>
        <taxon>Staphylococcus</taxon>
    </lineage>
</organism>
<name>Q49UX9_STAS1</name>
<keyword evidence="1" id="KW-0472">Membrane</keyword>
<feature type="transmembrane region" description="Helical" evidence="1">
    <location>
        <begin position="342"/>
        <end position="364"/>
    </location>
</feature>
<feature type="transmembrane region" description="Helical" evidence="1">
    <location>
        <begin position="304"/>
        <end position="322"/>
    </location>
</feature>
<dbReference type="Proteomes" id="UP000006371">
    <property type="component" value="Chromosome"/>
</dbReference>
<keyword evidence="1" id="KW-1133">Transmembrane helix</keyword>
<dbReference type="PANTHER" id="PTHR41771">
    <property type="entry name" value="MEMBRANE PROTEIN-RELATED"/>
    <property type="match status" value="1"/>
</dbReference>
<dbReference type="PATRIC" id="fig|342451.11.peg.2277"/>
<dbReference type="EMBL" id="AP008934">
    <property type="protein sequence ID" value="BAE19431.1"/>
    <property type="molecule type" value="Genomic_DNA"/>
</dbReference>
<dbReference type="InterPro" id="IPR012507">
    <property type="entry name" value="YibE_F"/>
</dbReference>
<evidence type="ECO:0000313" key="3">
    <source>
        <dbReference type="Proteomes" id="UP000006371"/>
    </source>
</evidence>
<feature type="transmembrane region" description="Helical" evidence="1">
    <location>
        <begin position="150"/>
        <end position="168"/>
    </location>
</feature>
<dbReference type="Pfam" id="PF07907">
    <property type="entry name" value="YibE_F"/>
    <property type="match status" value="1"/>
</dbReference>
<keyword evidence="3" id="KW-1185">Reference proteome</keyword>
<dbReference type="PANTHER" id="PTHR41771:SF1">
    <property type="entry name" value="MEMBRANE PROTEIN"/>
    <property type="match status" value="1"/>
</dbReference>
<reference evidence="2 3" key="1">
    <citation type="journal article" date="2005" name="Proc. Natl. Acad. Sci. U.S.A.">
        <title>Whole genome sequence of Staphylococcus saprophyticus reveals the pathogenesis of uncomplicated urinary tract infection.</title>
        <authorList>
            <person name="Kuroda M."/>
            <person name="Yamashita A."/>
            <person name="Hirakawa H."/>
            <person name="Kumano M."/>
            <person name="Morikawa K."/>
            <person name="Higashide M."/>
            <person name="Maruyama A."/>
            <person name="Inose Y."/>
            <person name="Matoba K."/>
            <person name="Toh H."/>
            <person name="Kuhara S."/>
            <person name="Hattori M."/>
            <person name="Ohta T."/>
        </authorList>
    </citation>
    <scope>NUCLEOTIDE SEQUENCE [LARGE SCALE GENOMIC DNA]</scope>
    <source>
        <strain evidence="3">ATCC 15305 / DSM 20229 / NCIMB 8711 / NCTC 7292 / S-41</strain>
    </source>
</reference>
<evidence type="ECO:0008006" key="4">
    <source>
        <dbReference type="Google" id="ProtNLM"/>
    </source>
</evidence>
<dbReference type="DNASU" id="3615674"/>
<feature type="transmembrane region" description="Helical" evidence="1">
    <location>
        <begin position="202"/>
        <end position="227"/>
    </location>
</feature>
<evidence type="ECO:0000313" key="2">
    <source>
        <dbReference type="EMBL" id="BAE19431.1"/>
    </source>
</evidence>
<feature type="transmembrane region" description="Helical" evidence="1">
    <location>
        <begin position="174"/>
        <end position="195"/>
    </location>
</feature>
<feature type="transmembrane region" description="Helical" evidence="1">
    <location>
        <begin position="126"/>
        <end position="143"/>
    </location>
</feature>
<protein>
    <recommendedName>
        <fullName evidence="4">YibE/F family protein</fullName>
    </recommendedName>
</protein>